<accession>K5XX90</accession>
<dbReference type="KEGG" id="abp:AGABI1DRAFT91245"/>
<dbReference type="RefSeq" id="XP_007329208.1">
    <property type="nucleotide sequence ID" value="XM_007329146.1"/>
</dbReference>
<organism evidence="2 3">
    <name type="scientific">Agaricus bisporus var. burnettii (strain JB137-S8 / ATCC MYA-4627 / FGSC 10392)</name>
    <name type="common">White button mushroom</name>
    <dbReference type="NCBI Taxonomy" id="597362"/>
    <lineage>
        <taxon>Eukaryota</taxon>
        <taxon>Fungi</taxon>
        <taxon>Dikarya</taxon>
        <taxon>Basidiomycota</taxon>
        <taxon>Agaricomycotina</taxon>
        <taxon>Agaricomycetes</taxon>
        <taxon>Agaricomycetidae</taxon>
        <taxon>Agaricales</taxon>
        <taxon>Agaricineae</taxon>
        <taxon>Agaricaceae</taxon>
        <taxon>Agaricus</taxon>
    </lineage>
</organism>
<gene>
    <name evidence="2" type="ORF">AGABI1DRAFT_91245</name>
</gene>
<dbReference type="AlphaFoldDB" id="K5XX90"/>
<dbReference type="InParanoid" id="K5XX90"/>
<evidence type="ECO:0000256" key="1">
    <source>
        <dbReference type="SAM" id="MobiDB-lite"/>
    </source>
</evidence>
<dbReference type="Proteomes" id="UP000008493">
    <property type="component" value="Unassembled WGS sequence"/>
</dbReference>
<evidence type="ECO:0000313" key="3">
    <source>
        <dbReference type="Proteomes" id="UP000008493"/>
    </source>
</evidence>
<reference evidence="3" key="1">
    <citation type="journal article" date="2012" name="Proc. Natl. Acad. Sci. U.S.A.">
        <title>Genome sequence of the button mushroom Agaricus bisporus reveals mechanisms governing adaptation to a humic-rich ecological niche.</title>
        <authorList>
            <person name="Morin E."/>
            <person name="Kohler A."/>
            <person name="Baker A.R."/>
            <person name="Foulongne-Oriol M."/>
            <person name="Lombard V."/>
            <person name="Nagy L.G."/>
            <person name="Ohm R.A."/>
            <person name="Patyshakuliyeva A."/>
            <person name="Brun A."/>
            <person name="Aerts A.L."/>
            <person name="Bailey A.M."/>
            <person name="Billette C."/>
            <person name="Coutinho P.M."/>
            <person name="Deakin G."/>
            <person name="Doddapaneni H."/>
            <person name="Floudas D."/>
            <person name="Grimwood J."/>
            <person name="Hilden K."/>
            <person name="Kuees U."/>
            <person name="LaButti K.M."/>
            <person name="Lapidus A."/>
            <person name="Lindquist E.A."/>
            <person name="Lucas S.M."/>
            <person name="Murat C."/>
            <person name="Riley R.W."/>
            <person name="Salamov A.A."/>
            <person name="Schmutz J."/>
            <person name="Subramanian V."/>
            <person name="Woesten H.A.B."/>
            <person name="Xu J."/>
            <person name="Eastwood D.C."/>
            <person name="Foster G.D."/>
            <person name="Sonnenberg A.S."/>
            <person name="Cullen D."/>
            <person name="de Vries R.P."/>
            <person name="Lundell T."/>
            <person name="Hibbett D.S."/>
            <person name="Henrissat B."/>
            <person name="Burton K.S."/>
            <person name="Kerrigan R.W."/>
            <person name="Challen M.P."/>
            <person name="Grigoriev I.V."/>
            <person name="Martin F."/>
        </authorList>
    </citation>
    <scope>NUCLEOTIDE SEQUENCE [LARGE SCALE GENOMIC DNA]</scope>
    <source>
        <strain evidence="3">JB137-S8 / ATCC MYA-4627 / FGSC 10392</strain>
    </source>
</reference>
<dbReference type="EMBL" id="JH971389">
    <property type="protein sequence ID" value="EKM79905.1"/>
    <property type="molecule type" value="Genomic_DNA"/>
</dbReference>
<dbReference type="HOGENOM" id="CLU_1434064_0_0_1"/>
<dbReference type="GeneID" id="18832407"/>
<sequence length="189" mass="20684">MADSLASKHSMRGYKRGPPRGYTSTINHYHYQIPHVPGSSFGLALPAGMHLDSSGDDPENHITKRGSAFVFFPSVLFVAKGQLVDSKLCLFRSESLVKDLPHKHVGRGRRGPFSSTATLALLESLVTMSVSFSPDSSLAVLECMLGDEKREADSDISRNTEHDRRLSSRDNTEEAGEVKADVPGENKLE</sequence>
<evidence type="ECO:0000313" key="2">
    <source>
        <dbReference type="EMBL" id="EKM79905.1"/>
    </source>
</evidence>
<keyword evidence="3" id="KW-1185">Reference proteome</keyword>
<name>K5XX90_AGABU</name>
<protein>
    <submittedName>
        <fullName evidence="2">Uncharacterized protein</fullName>
    </submittedName>
</protein>
<proteinExistence type="predicted"/>
<feature type="region of interest" description="Disordered" evidence="1">
    <location>
        <begin position="149"/>
        <end position="189"/>
    </location>
</feature>